<proteinExistence type="predicted"/>
<keyword evidence="3" id="KW-1185">Reference proteome</keyword>
<evidence type="ECO:0000313" key="3">
    <source>
        <dbReference type="Proteomes" id="UP001295684"/>
    </source>
</evidence>
<feature type="transmembrane region" description="Helical" evidence="1">
    <location>
        <begin position="84"/>
        <end position="108"/>
    </location>
</feature>
<dbReference type="EMBL" id="CAMPGE010016387">
    <property type="protein sequence ID" value="CAI2374950.1"/>
    <property type="molecule type" value="Genomic_DNA"/>
</dbReference>
<protein>
    <submittedName>
        <fullName evidence="2">Uncharacterized protein</fullName>
    </submittedName>
</protein>
<accession>A0AAD1XLV4</accession>
<dbReference type="Proteomes" id="UP001295684">
    <property type="component" value="Unassembled WGS sequence"/>
</dbReference>
<evidence type="ECO:0000313" key="2">
    <source>
        <dbReference type="EMBL" id="CAI2374950.1"/>
    </source>
</evidence>
<feature type="transmembrane region" description="Helical" evidence="1">
    <location>
        <begin position="52"/>
        <end position="72"/>
    </location>
</feature>
<comment type="caution">
    <text evidence="2">The sequence shown here is derived from an EMBL/GenBank/DDBJ whole genome shotgun (WGS) entry which is preliminary data.</text>
</comment>
<gene>
    <name evidence="2" type="ORF">ECRASSUSDP1_LOCUS16308</name>
</gene>
<sequence>MRDSGLDYLDELSEEDPHHLYFLQFIYGIFLYFHVCIVLLILLLSYQFFHPIIFSYFALYLCMCVLSTFSVFGNDKCKTQHWLIFLIMGIFTLGSIAGLGLAVYFSLFNDLSSLSIWNNDYDDVEGTFHVFLILFNFIPVIHEVLYFSVHIHRKRISGIECKLEERYCQEPNKEPLIKKSWKYDVNGSLNVSYSSNIRDECNITSTSHHNLTDEQDSYIPPTLET</sequence>
<name>A0AAD1XLV4_EUPCR</name>
<keyword evidence="1" id="KW-0812">Transmembrane</keyword>
<dbReference type="AlphaFoldDB" id="A0AAD1XLV4"/>
<keyword evidence="1" id="KW-0472">Membrane</keyword>
<feature type="transmembrane region" description="Helical" evidence="1">
    <location>
        <begin position="128"/>
        <end position="149"/>
    </location>
</feature>
<feature type="transmembrane region" description="Helical" evidence="1">
    <location>
        <begin position="21"/>
        <end position="46"/>
    </location>
</feature>
<keyword evidence="1" id="KW-1133">Transmembrane helix</keyword>
<organism evidence="2 3">
    <name type="scientific">Euplotes crassus</name>
    <dbReference type="NCBI Taxonomy" id="5936"/>
    <lineage>
        <taxon>Eukaryota</taxon>
        <taxon>Sar</taxon>
        <taxon>Alveolata</taxon>
        <taxon>Ciliophora</taxon>
        <taxon>Intramacronucleata</taxon>
        <taxon>Spirotrichea</taxon>
        <taxon>Hypotrichia</taxon>
        <taxon>Euplotida</taxon>
        <taxon>Euplotidae</taxon>
        <taxon>Moneuplotes</taxon>
    </lineage>
</organism>
<reference evidence="2" key="1">
    <citation type="submission" date="2023-07" db="EMBL/GenBank/DDBJ databases">
        <authorList>
            <consortium name="AG Swart"/>
            <person name="Singh M."/>
            <person name="Singh A."/>
            <person name="Seah K."/>
            <person name="Emmerich C."/>
        </authorList>
    </citation>
    <scope>NUCLEOTIDE SEQUENCE</scope>
    <source>
        <strain evidence="2">DP1</strain>
    </source>
</reference>
<evidence type="ECO:0000256" key="1">
    <source>
        <dbReference type="SAM" id="Phobius"/>
    </source>
</evidence>